<dbReference type="AlphaFoldDB" id="A0A1V3J005"/>
<dbReference type="InterPro" id="IPR006597">
    <property type="entry name" value="Sel1-like"/>
</dbReference>
<evidence type="ECO:0000313" key="2">
    <source>
        <dbReference type="EMBL" id="OOF48164.1"/>
    </source>
</evidence>
<name>A0A1V3J005_9PAST</name>
<dbReference type="EMBL" id="MLHL01000034">
    <property type="protein sequence ID" value="OOF48164.1"/>
    <property type="molecule type" value="Genomic_DNA"/>
</dbReference>
<gene>
    <name evidence="2" type="ORF">BKK52_06675</name>
</gene>
<comment type="caution">
    <text evidence="2">The sequence shown here is derived from an EMBL/GenBank/DDBJ whole genome shotgun (WGS) entry which is preliminary data.</text>
</comment>
<keyword evidence="3" id="KW-1185">Reference proteome</keyword>
<dbReference type="OrthoDB" id="80091at2"/>
<dbReference type="InterPro" id="IPR019734">
    <property type="entry name" value="TPR_rpt"/>
</dbReference>
<dbReference type="PROSITE" id="PS50005">
    <property type="entry name" value="TPR"/>
    <property type="match status" value="1"/>
</dbReference>
<dbReference type="SMART" id="SM00671">
    <property type="entry name" value="SEL1"/>
    <property type="match status" value="2"/>
</dbReference>
<sequence length="264" mass="31376">MVWNLGLIYVSPKNKDEKAITKLLDLAYLAKNIIDYLDSVGEKETTKEIYKLVLLMGNEEQKKEAEFYLAKLSYGSLDEMEKQDGRDKMQWLASEDYPPALMFLGFLYSRELYADKNRVREYYEKALNSMGKEEYREYKERDILWDIYNIDYWEKNNRKNNYHLLEKAKCDENVLDEDDDIALCSINLAEHYVESGKYDKAKDIYERILRYDSDNIFSLSGLGDIYYKGLGERQDLAKEYYGKACDLKYQEACDLFREVNEKIR</sequence>
<protein>
    <submittedName>
        <fullName evidence="2">Uncharacterized protein</fullName>
    </submittedName>
</protein>
<dbReference type="InterPro" id="IPR011990">
    <property type="entry name" value="TPR-like_helical_dom_sf"/>
</dbReference>
<organism evidence="2 3">
    <name type="scientific">Rodentibacter trehalosifermentans</name>
    <dbReference type="NCBI Taxonomy" id="1908263"/>
    <lineage>
        <taxon>Bacteria</taxon>
        <taxon>Pseudomonadati</taxon>
        <taxon>Pseudomonadota</taxon>
        <taxon>Gammaproteobacteria</taxon>
        <taxon>Pasteurellales</taxon>
        <taxon>Pasteurellaceae</taxon>
        <taxon>Rodentibacter</taxon>
    </lineage>
</organism>
<proteinExistence type="predicted"/>
<reference evidence="2 3" key="1">
    <citation type="submission" date="2016-10" db="EMBL/GenBank/DDBJ databases">
        <title>Rodentibacter gen. nov. and new species.</title>
        <authorList>
            <person name="Christensen H."/>
        </authorList>
    </citation>
    <scope>NUCLEOTIDE SEQUENCE [LARGE SCALE GENOMIC DNA]</scope>
    <source>
        <strain evidence="2 3">H1987082031</strain>
    </source>
</reference>
<keyword evidence="1" id="KW-0802">TPR repeat</keyword>
<evidence type="ECO:0000256" key="1">
    <source>
        <dbReference type="PROSITE-ProRule" id="PRU00339"/>
    </source>
</evidence>
<dbReference type="SUPFAM" id="SSF81901">
    <property type="entry name" value="HCP-like"/>
    <property type="match status" value="1"/>
</dbReference>
<accession>A0A1V3J005</accession>
<dbReference type="Gene3D" id="1.25.40.10">
    <property type="entry name" value="Tetratricopeptide repeat domain"/>
    <property type="match status" value="1"/>
</dbReference>
<dbReference type="Proteomes" id="UP000189161">
    <property type="component" value="Unassembled WGS sequence"/>
</dbReference>
<evidence type="ECO:0000313" key="3">
    <source>
        <dbReference type="Proteomes" id="UP000189161"/>
    </source>
</evidence>
<dbReference type="RefSeq" id="WP_077478318.1">
    <property type="nucleotide sequence ID" value="NZ_MLHL01000034.1"/>
</dbReference>
<dbReference type="Pfam" id="PF13176">
    <property type="entry name" value="TPR_7"/>
    <property type="match status" value="1"/>
</dbReference>
<feature type="repeat" description="TPR" evidence="1">
    <location>
        <begin position="182"/>
        <end position="215"/>
    </location>
</feature>